<sequence>MPQLPVAFEVGTFVVLIAVLLFDLLYVYRRPHIPSMKEAGLWVGFYVGLALVFAVLMLLVVDVEHAGQFVAGWVTEYSLSIDNLFVFIIIMARFKVPRKYQQEVLMVGIIIALVLRGIFILLGAAIIDTFSWVFYLFGVFLLYTAWKQARDSGEQESEGGDNPLIGRLRKVVPVTEEFDGNKLRTVDGGKKVFTPMILVFVTLGLTDLMFAVDSIPAIFGLTTSPFIVFTANIFALMGLRQLYFLLGGLMERLIYLKHALSVILAFIGVKLILHAMHENEVPFINGGHPMEWAPEIPTMISLVVIVGVIVVATVASLLSPKAKALQAVAELKTAIETYRELGEDVPVEHRQDAYHRVVQARDRAVEAASNTRADASDLDPDDEVRQQYREAEDLHQRRVDDGGR</sequence>
<reference evidence="9" key="1">
    <citation type="journal article" date="2019" name="Int. J. Syst. Evol. Microbiol.">
        <title>The Global Catalogue of Microorganisms (GCM) 10K type strain sequencing project: providing services to taxonomists for standard genome sequencing and annotation.</title>
        <authorList>
            <consortium name="The Broad Institute Genomics Platform"/>
            <consortium name="The Broad Institute Genome Sequencing Center for Infectious Disease"/>
            <person name="Wu L."/>
            <person name="Ma J."/>
        </authorList>
    </citation>
    <scope>NUCLEOTIDE SEQUENCE [LARGE SCALE GENOMIC DNA]</scope>
    <source>
        <strain evidence="9">CGMCC 1.15480</strain>
    </source>
</reference>
<keyword evidence="4 7" id="KW-1133">Transmembrane helix</keyword>
<dbReference type="Proteomes" id="UP000597761">
    <property type="component" value="Unassembled WGS sequence"/>
</dbReference>
<protein>
    <submittedName>
        <fullName evidence="8">Tellurium resistance protein TerC</fullName>
    </submittedName>
</protein>
<keyword evidence="3 7" id="KW-0812">Transmembrane</keyword>
<dbReference type="InterPro" id="IPR005496">
    <property type="entry name" value="Integral_membrane_TerC"/>
</dbReference>
<comment type="caution">
    <text evidence="8">The sequence shown here is derived from an EMBL/GenBank/DDBJ whole genome shotgun (WGS) entry which is preliminary data.</text>
</comment>
<feature type="transmembrane region" description="Helical" evidence="7">
    <location>
        <begin position="104"/>
        <end position="124"/>
    </location>
</feature>
<dbReference type="InterPro" id="IPR022369">
    <property type="entry name" value="Integral_membrane_TerC_rswitch"/>
</dbReference>
<dbReference type="Pfam" id="PF03741">
    <property type="entry name" value="TerC"/>
    <property type="match status" value="1"/>
</dbReference>
<organism evidence="8 9">
    <name type="scientific">Tersicoccus solisilvae</name>
    <dbReference type="NCBI Taxonomy" id="1882339"/>
    <lineage>
        <taxon>Bacteria</taxon>
        <taxon>Bacillati</taxon>
        <taxon>Actinomycetota</taxon>
        <taxon>Actinomycetes</taxon>
        <taxon>Micrococcales</taxon>
        <taxon>Micrococcaceae</taxon>
        <taxon>Tersicoccus</taxon>
    </lineage>
</organism>
<evidence type="ECO:0000256" key="2">
    <source>
        <dbReference type="ARBA" id="ARBA00007511"/>
    </source>
</evidence>
<dbReference type="RefSeq" id="WP_188667682.1">
    <property type="nucleotide sequence ID" value="NZ_BMJI01000006.1"/>
</dbReference>
<name>A0ABQ1P0G8_9MICC</name>
<dbReference type="PANTHER" id="PTHR30238">
    <property type="entry name" value="MEMBRANE BOUND PREDICTED REDOX MODULATOR"/>
    <property type="match status" value="1"/>
</dbReference>
<keyword evidence="5 7" id="KW-0472">Membrane</keyword>
<evidence type="ECO:0000256" key="5">
    <source>
        <dbReference type="ARBA" id="ARBA00023136"/>
    </source>
</evidence>
<feature type="transmembrane region" description="Helical" evidence="7">
    <location>
        <begin position="296"/>
        <end position="318"/>
    </location>
</feature>
<comment type="subcellular location">
    <subcellularLocation>
        <location evidence="1">Membrane</location>
        <topology evidence="1">Multi-pass membrane protein</topology>
    </subcellularLocation>
</comment>
<feature type="transmembrane region" description="Helical" evidence="7">
    <location>
        <begin position="6"/>
        <end position="28"/>
    </location>
</feature>
<feature type="transmembrane region" description="Helical" evidence="7">
    <location>
        <begin position="130"/>
        <end position="146"/>
    </location>
</feature>
<dbReference type="NCBIfam" id="TIGR03718">
    <property type="entry name" value="R_switched_Alx"/>
    <property type="match status" value="1"/>
</dbReference>
<feature type="transmembrane region" description="Helical" evidence="7">
    <location>
        <begin position="40"/>
        <end position="61"/>
    </location>
</feature>
<feature type="transmembrane region" description="Helical" evidence="7">
    <location>
        <begin position="259"/>
        <end position="276"/>
    </location>
</feature>
<proteinExistence type="inferred from homology"/>
<feature type="transmembrane region" description="Helical" evidence="7">
    <location>
        <begin position="218"/>
        <end position="239"/>
    </location>
</feature>
<evidence type="ECO:0000313" key="9">
    <source>
        <dbReference type="Proteomes" id="UP000597761"/>
    </source>
</evidence>
<comment type="similarity">
    <text evidence="2">Belongs to the TerC family.</text>
</comment>
<feature type="transmembrane region" description="Helical" evidence="7">
    <location>
        <begin position="192"/>
        <end position="212"/>
    </location>
</feature>
<evidence type="ECO:0000313" key="8">
    <source>
        <dbReference type="EMBL" id="GGC88768.1"/>
    </source>
</evidence>
<evidence type="ECO:0000256" key="4">
    <source>
        <dbReference type="ARBA" id="ARBA00022989"/>
    </source>
</evidence>
<dbReference type="EMBL" id="BMJI01000006">
    <property type="protein sequence ID" value="GGC88768.1"/>
    <property type="molecule type" value="Genomic_DNA"/>
</dbReference>
<feature type="transmembrane region" description="Helical" evidence="7">
    <location>
        <begin position="73"/>
        <end position="92"/>
    </location>
</feature>
<feature type="compositionally biased region" description="Basic and acidic residues" evidence="6">
    <location>
        <begin position="383"/>
        <end position="404"/>
    </location>
</feature>
<evidence type="ECO:0000256" key="7">
    <source>
        <dbReference type="SAM" id="Phobius"/>
    </source>
</evidence>
<feature type="region of interest" description="Disordered" evidence="6">
    <location>
        <begin position="365"/>
        <end position="404"/>
    </location>
</feature>
<accession>A0ABQ1P0G8</accession>
<evidence type="ECO:0000256" key="1">
    <source>
        <dbReference type="ARBA" id="ARBA00004141"/>
    </source>
</evidence>
<keyword evidence="9" id="KW-1185">Reference proteome</keyword>
<gene>
    <name evidence="8" type="ORF">GCM10011512_14680</name>
</gene>
<dbReference type="PANTHER" id="PTHR30238:SF0">
    <property type="entry name" value="THYLAKOID MEMBRANE PROTEIN TERC, CHLOROPLASTIC"/>
    <property type="match status" value="1"/>
</dbReference>
<evidence type="ECO:0000256" key="6">
    <source>
        <dbReference type="SAM" id="MobiDB-lite"/>
    </source>
</evidence>
<evidence type="ECO:0000256" key="3">
    <source>
        <dbReference type="ARBA" id="ARBA00022692"/>
    </source>
</evidence>